<dbReference type="PROSITE" id="PS50020">
    <property type="entry name" value="WW_DOMAIN_2"/>
    <property type="match status" value="1"/>
</dbReference>
<feature type="compositionally biased region" description="Polar residues" evidence="4">
    <location>
        <begin position="174"/>
        <end position="185"/>
    </location>
</feature>
<dbReference type="CDD" id="cd00201">
    <property type="entry name" value="WW"/>
    <property type="match status" value="1"/>
</dbReference>
<dbReference type="InterPro" id="IPR036020">
    <property type="entry name" value="WW_dom_sf"/>
</dbReference>
<protein>
    <recommendedName>
        <fullName evidence="5">WW domain-containing protein</fullName>
    </recommendedName>
</protein>
<keyword evidence="2" id="KW-0963">Cytoplasm</keyword>
<feature type="compositionally biased region" description="Polar residues" evidence="4">
    <location>
        <begin position="337"/>
        <end position="346"/>
    </location>
</feature>
<dbReference type="AlphaFoldDB" id="A0AAD9QVT4"/>
<dbReference type="Pfam" id="PF00397">
    <property type="entry name" value="WW"/>
    <property type="match status" value="1"/>
</dbReference>
<evidence type="ECO:0000256" key="2">
    <source>
        <dbReference type="ARBA" id="ARBA00022490"/>
    </source>
</evidence>
<dbReference type="InterPro" id="IPR051105">
    <property type="entry name" value="WWC/KIBRA_Hippo_Reg"/>
</dbReference>
<organism evidence="6 7">
    <name type="scientific">Acropora cervicornis</name>
    <name type="common">Staghorn coral</name>
    <dbReference type="NCBI Taxonomy" id="6130"/>
    <lineage>
        <taxon>Eukaryota</taxon>
        <taxon>Metazoa</taxon>
        <taxon>Cnidaria</taxon>
        <taxon>Anthozoa</taxon>
        <taxon>Hexacorallia</taxon>
        <taxon>Scleractinia</taxon>
        <taxon>Astrocoeniina</taxon>
        <taxon>Acroporidae</taxon>
        <taxon>Acropora</taxon>
    </lineage>
</organism>
<dbReference type="SUPFAM" id="SSF51045">
    <property type="entry name" value="WW domain"/>
    <property type="match status" value="1"/>
</dbReference>
<feature type="region of interest" description="Disordered" evidence="4">
    <location>
        <begin position="327"/>
        <end position="369"/>
    </location>
</feature>
<evidence type="ECO:0000256" key="4">
    <source>
        <dbReference type="SAM" id="MobiDB-lite"/>
    </source>
</evidence>
<feature type="region of interest" description="Disordered" evidence="4">
    <location>
        <begin position="41"/>
        <end position="101"/>
    </location>
</feature>
<dbReference type="EMBL" id="JARQWQ010000012">
    <property type="protein sequence ID" value="KAK2568302.1"/>
    <property type="molecule type" value="Genomic_DNA"/>
</dbReference>
<evidence type="ECO:0000259" key="5">
    <source>
        <dbReference type="PROSITE" id="PS50020"/>
    </source>
</evidence>
<dbReference type="SMART" id="SM00456">
    <property type="entry name" value="WW"/>
    <property type="match status" value="1"/>
</dbReference>
<proteinExistence type="predicted"/>
<feature type="compositionally biased region" description="Basic and acidic residues" evidence="4">
    <location>
        <begin position="151"/>
        <end position="173"/>
    </location>
</feature>
<feature type="compositionally biased region" description="Basic and acidic residues" evidence="4">
    <location>
        <begin position="41"/>
        <end position="51"/>
    </location>
</feature>
<accession>A0AAD9QVT4</accession>
<feature type="compositionally biased region" description="Low complexity" evidence="4">
    <location>
        <begin position="77"/>
        <end position="89"/>
    </location>
</feature>
<dbReference type="Proteomes" id="UP001249851">
    <property type="component" value="Unassembled WGS sequence"/>
</dbReference>
<sequence length="385" mass="41734">MAWTQFQPWQNQPLPAGWEAKYDQTYGRYYFIDHSTQKTTWEDPRVRKEESIPLNQFKDTSSTAQTGSNDQPVAETSFGGSSSRQPSSSVAKESSHLSTLDDDPELLVSSLSYNLPQEKSFSEKEIVKEKLMREFPTVDETVMEVALRRTKYNEDKTREHLAKFKGKKTEQAKSKSPANATSGSDNRLDEAAKAKTTSSTAKAKSSAQSKTTTTVTNTSQAKSKPPAKAKSGSEERLGQTAKAKTTSSTAKAKSPAQSKPITTAGTMGRGHSATTSESIIDSSAGGGHIRKVYVGTGKSYKSSLLCTPVGANPDNAKGPNPVLLLPEWVTPDGPQYKNRQGPQRSNWKGPARRTPKCGPQASNWSGPVPGSAKGSIYDIAKMTYL</sequence>
<feature type="compositionally biased region" description="Polar residues" evidence="4">
    <location>
        <begin position="272"/>
        <end position="281"/>
    </location>
</feature>
<feature type="compositionally biased region" description="Low complexity" evidence="4">
    <location>
        <begin position="194"/>
        <end position="230"/>
    </location>
</feature>
<evidence type="ECO:0000313" key="7">
    <source>
        <dbReference type="Proteomes" id="UP001249851"/>
    </source>
</evidence>
<dbReference type="Gene3D" id="2.20.70.10">
    <property type="match status" value="1"/>
</dbReference>
<dbReference type="GO" id="GO:0005737">
    <property type="term" value="C:cytoplasm"/>
    <property type="evidence" value="ECO:0007669"/>
    <property type="project" value="UniProtKB-SubCell"/>
</dbReference>
<feature type="compositionally biased region" description="Polar residues" evidence="4">
    <location>
        <begin position="53"/>
        <end position="71"/>
    </location>
</feature>
<dbReference type="PANTHER" id="PTHR14791:SF29">
    <property type="entry name" value="PROTEIN KIBRA"/>
    <property type="match status" value="1"/>
</dbReference>
<evidence type="ECO:0000256" key="3">
    <source>
        <dbReference type="ARBA" id="ARBA00022553"/>
    </source>
</evidence>
<evidence type="ECO:0000313" key="6">
    <source>
        <dbReference type="EMBL" id="KAK2568302.1"/>
    </source>
</evidence>
<reference evidence="6" key="2">
    <citation type="journal article" date="2023" name="Science">
        <title>Genomic signatures of disease resistance in endangered staghorn corals.</title>
        <authorList>
            <person name="Vollmer S.V."/>
            <person name="Selwyn J.D."/>
            <person name="Despard B.A."/>
            <person name="Roesel C.L."/>
        </authorList>
    </citation>
    <scope>NUCLEOTIDE SEQUENCE</scope>
    <source>
        <strain evidence="6">K2</strain>
    </source>
</reference>
<reference evidence="6" key="1">
    <citation type="journal article" date="2023" name="G3 (Bethesda)">
        <title>Whole genome assembly and annotation of the endangered Caribbean coral Acropora cervicornis.</title>
        <authorList>
            <person name="Selwyn J.D."/>
            <person name="Vollmer S.V."/>
        </authorList>
    </citation>
    <scope>NUCLEOTIDE SEQUENCE</scope>
    <source>
        <strain evidence="6">K2</strain>
    </source>
</reference>
<keyword evidence="3" id="KW-0597">Phosphoprotein</keyword>
<keyword evidence="7" id="KW-1185">Reference proteome</keyword>
<name>A0AAD9QVT4_ACRCE</name>
<evidence type="ECO:0000256" key="1">
    <source>
        <dbReference type="ARBA" id="ARBA00004496"/>
    </source>
</evidence>
<dbReference type="PROSITE" id="PS01159">
    <property type="entry name" value="WW_DOMAIN_1"/>
    <property type="match status" value="1"/>
</dbReference>
<comment type="caution">
    <text evidence="6">The sequence shown here is derived from an EMBL/GenBank/DDBJ whole genome shotgun (WGS) entry which is preliminary data.</text>
</comment>
<feature type="region of interest" description="Disordered" evidence="4">
    <location>
        <begin position="150"/>
        <end position="284"/>
    </location>
</feature>
<comment type="subcellular location">
    <subcellularLocation>
        <location evidence="1">Cytoplasm</location>
    </subcellularLocation>
</comment>
<feature type="domain" description="WW" evidence="5">
    <location>
        <begin position="12"/>
        <end position="46"/>
    </location>
</feature>
<gene>
    <name evidence="6" type="ORF">P5673_007312</name>
</gene>
<feature type="compositionally biased region" description="Low complexity" evidence="4">
    <location>
        <begin position="239"/>
        <end position="260"/>
    </location>
</feature>
<dbReference type="PANTHER" id="PTHR14791">
    <property type="entry name" value="BOMB/KIRA PROTEINS"/>
    <property type="match status" value="1"/>
</dbReference>
<dbReference type="InterPro" id="IPR001202">
    <property type="entry name" value="WW_dom"/>
</dbReference>